<dbReference type="GO" id="GO:0051536">
    <property type="term" value="F:iron-sulfur cluster binding"/>
    <property type="evidence" value="ECO:0007669"/>
    <property type="project" value="UniProtKB-KW"/>
</dbReference>
<dbReference type="AlphaFoldDB" id="A0A7J2TG18"/>
<evidence type="ECO:0000256" key="5">
    <source>
        <dbReference type="ARBA" id="ARBA00022722"/>
    </source>
</evidence>
<evidence type="ECO:0000313" key="15">
    <source>
        <dbReference type="EMBL" id="HEH34580.1"/>
    </source>
</evidence>
<comment type="similarity">
    <text evidence="2 13">Belongs to the CRISPR-associated exonuclease Cas4 family.</text>
</comment>
<evidence type="ECO:0000256" key="7">
    <source>
        <dbReference type="ARBA" id="ARBA00022801"/>
    </source>
</evidence>
<keyword evidence="9 13" id="KW-0408">Iron</keyword>
<name>A0A7J2TG18_ARCFL</name>
<keyword evidence="8 13" id="KW-0269">Exonuclease</keyword>
<keyword evidence="10 13" id="KW-0411">Iron-sulfur</keyword>
<sequence length="185" mass="21652">MKLSRRTGKLDVSDVVQFLYCPRKVYFLKIAGFRITRPKMEEGKKEQERATEKLEKIAEKLGGVLLKNLMLESEKYNLKGILDALIVANELFPVDIKLSRFSSVSYAWKMQMTAYSVLVEEKFEKTVKKAFLFLNGKLREIHITPDDKKNLERILEQIWRLIESENYPPAIKSKKCGYCEMQKFC</sequence>
<dbReference type="InterPro" id="IPR013343">
    <property type="entry name" value="CRISPR-assoc_prot_Cas4"/>
</dbReference>
<dbReference type="EMBL" id="DSLA01000004">
    <property type="protein sequence ID" value="HEH34580.1"/>
    <property type="molecule type" value="Genomic_DNA"/>
</dbReference>
<keyword evidence="12 13" id="KW-0464">Manganese</keyword>
<evidence type="ECO:0000256" key="1">
    <source>
        <dbReference type="ARBA" id="ARBA00001966"/>
    </source>
</evidence>
<comment type="cofactor">
    <cofactor evidence="13">
        <name>Mg(2+)</name>
        <dbReference type="ChEBI" id="CHEBI:18420"/>
    </cofactor>
    <cofactor evidence="13">
        <name>Mn(2+)</name>
        <dbReference type="ChEBI" id="CHEBI:29035"/>
    </cofactor>
    <text evidence="13">Mg(2+) or Mn(2+) required for ssDNA cleavage activity.</text>
</comment>
<accession>A0A7J2TG18</accession>
<evidence type="ECO:0000256" key="8">
    <source>
        <dbReference type="ARBA" id="ARBA00022839"/>
    </source>
</evidence>
<evidence type="ECO:0000256" key="3">
    <source>
        <dbReference type="ARBA" id="ARBA00012768"/>
    </source>
</evidence>
<evidence type="ECO:0000256" key="4">
    <source>
        <dbReference type="ARBA" id="ARBA00020049"/>
    </source>
</evidence>
<comment type="cofactor">
    <cofactor evidence="1">
        <name>[4Fe-4S] cluster</name>
        <dbReference type="ChEBI" id="CHEBI:49883"/>
    </cofactor>
</comment>
<protein>
    <recommendedName>
        <fullName evidence="4 13">CRISPR-associated exonuclease Cas4</fullName>
        <ecNumber evidence="3 13">3.1.12.1</ecNumber>
    </recommendedName>
</protein>
<dbReference type="InterPro" id="IPR051827">
    <property type="entry name" value="Cas4_exonuclease"/>
</dbReference>
<dbReference type="Gene3D" id="3.90.320.10">
    <property type="match status" value="1"/>
</dbReference>
<keyword evidence="5 13" id="KW-0540">Nuclease</keyword>
<evidence type="ECO:0000259" key="14">
    <source>
        <dbReference type="Pfam" id="PF01930"/>
    </source>
</evidence>
<evidence type="ECO:0000256" key="10">
    <source>
        <dbReference type="ARBA" id="ARBA00023014"/>
    </source>
</evidence>
<dbReference type="EC" id="3.1.12.1" evidence="3 13"/>
<keyword evidence="11 13" id="KW-0051">Antiviral defense</keyword>
<dbReference type="Pfam" id="PF01930">
    <property type="entry name" value="Cas_Cas4"/>
    <property type="match status" value="1"/>
</dbReference>
<dbReference type="PANTHER" id="PTHR36531:SF6">
    <property type="entry name" value="DNA REPLICATION ATP-DEPENDENT HELICASE_NUCLEASE DNA2"/>
    <property type="match status" value="1"/>
</dbReference>
<proteinExistence type="inferred from homology"/>
<evidence type="ECO:0000256" key="6">
    <source>
        <dbReference type="ARBA" id="ARBA00022723"/>
    </source>
</evidence>
<dbReference type="GO" id="GO:0051607">
    <property type="term" value="P:defense response to virus"/>
    <property type="evidence" value="ECO:0007669"/>
    <property type="project" value="UniProtKB-KW"/>
</dbReference>
<dbReference type="NCBIfam" id="TIGR00372">
    <property type="entry name" value="cas4"/>
    <property type="match status" value="1"/>
</dbReference>
<organism evidence="15">
    <name type="scientific">Archaeoglobus fulgidus</name>
    <dbReference type="NCBI Taxonomy" id="2234"/>
    <lineage>
        <taxon>Archaea</taxon>
        <taxon>Methanobacteriati</taxon>
        <taxon>Methanobacteriota</taxon>
        <taxon>Archaeoglobi</taxon>
        <taxon>Archaeoglobales</taxon>
        <taxon>Archaeoglobaceae</taxon>
        <taxon>Archaeoglobus</taxon>
    </lineage>
</organism>
<keyword evidence="6 13" id="KW-0479">Metal-binding</keyword>
<evidence type="ECO:0000256" key="9">
    <source>
        <dbReference type="ARBA" id="ARBA00023004"/>
    </source>
</evidence>
<dbReference type="InterPro" id="IPR022765">
    <property type="entry name" value="Dna2/Cas4_DUF83"/>
</dbReference>
<evidence type="ECO:0000256" key="11">
    <source>
        <dbReference type="ARBA" id="ARBA00023118"/>
    </source>
</evidence>
<dbReference type="GO" id="GO:0004527">
    <property type="term" value="F:exonuclease activity"/>
    <property type="evidence" value="ECO:0007669"/>
    <property type="project" value="UniProtKB-KW"/>
</dbReference>
<dbReference type="CDD" id="cd09637">
    <property type="entry name" value="Cas4_I-A_I-B_I-C_I-D_II-B"/>
    <property type="match status" value="1"/>
</dbReference>
<keyword evidence="7 13" id="KW-0378">Hydrolase</keyword>
<comment type="caution">
    <text evidence="15">The sequence shown here is derived from an EMBL/GenBank/DDBJ whole genome shotgun (WGS) entry which is preliminary data.</text>
</comment>
<evidence type="ECO:0000256" key="13">
    <source>
        <dbReference type="RuleBase" id="RU365022"/>
    </source>
</evidence>
<dbReference type="PANTHER" id="PTHR36531">
    <property type="entry name" value="CRISPR-ASSOCIATED EXONUCLEASE CAS4"/>
    <property type="match status" value="1"/>
</dbReference>
<comment type="function">
    <text evidence="13">CRISPR (clustered regularly interspaced short palindromic repeat) is an adaptive immune system that provides protection against mobile genetic elements (viruses, transposable elements and conjugative plasmids). CRISPR clusters contain sequences complementary to antecedent mobile elements and target invading nucleic acids. CRISPR clusters are transcribed and processed into CRISPR RNA (crRNA).</text>
</comment>
<dbReference type="GO" id="GO:0046872">
    <property type="term" value="F:metal ion binding"/>
    <property type="evidence" value="ECO:0007669"/>
    <property type="project" value="UniProtKB-KW"/>
</dbReference>
<evidence type="ECO:0000256" key="2">
    <source>
        <dbReference type="ARBA" id="ARBA00009189"/>
    </source>
</evidence>
<dbReference type="InterPro" id="IPR011604">
    <property type="entry name" value="PDDEXK-like_dom_sf"/>
</dbReference>
<gene>
    <name evidence="15" type="primary">cas4</name>
    <name evidence="15" type="ORF">ENP88_00165</name>
</gene>
<feature type="domain" description="DUF83" evidence="14">
    <location>
        <begin position="12"/>
        <end position="185"/>
    </location>
</feature>
<comment type="cofactor">
    <cofactor evidence="13">
        <name>iron-sulfur cluster</name>
        <dbReference type="ChEBI" id="CHEBI:30408"/>
    </cofactor>
</comment>
<evidence type="ECO:0000256" key="12">
    <source>
        <dbReference type="ARBA" id="ARBA00023211"/>
    </source>
</evidence>
<reference evidence="15" key="1">
    <citation type="journal article" date="2020" name="mSystems">
        <title>Genome- and Community-Level Interaction Insights into Carbon Utilization and Element Cycling Functions of Hydrothermarchaeota in Hydrothermal Sediment.</title>
        <authorList>
            <person name="Zhou Z."/>
            <person name="Liu Y."/>
            <person name="Xu W."/>
            <person name="Pan J."/>
            <person name="Luo Z.H."/>
            <person name="Li M."/>
        </authorList>
    </citation>
    <scope>NUCLEOTIDE SEQUENCE [LARGE SCALE GENOMIC DNA]</scope>
    <source>
        <strain evidence="15">SpSt-26</strain>
    </source>
</reference>